<dbReference type="NCBIfam" id="TIGR00756">
    <property type="entry name" value="PPR"/>
    <property type="match status" value="8"/>
</dbReference>
<reference evidence="4" key="1">
    <citation type="submission" date="2021-03" db="EMBL/GenBank/DDBJ databases">
        <authorList>
            <person name="Li Z."/>
            <person name="Yang C."/>
        </authorList>
    </citation>
    <scope>NUCLEOTIDE SEQUENCE</scope>
    <source>
        <strain evidence="4">Dzin_1.0</strain>
        <tissue evidence="4">Leaf</tissue>
    </source>
</reference>
<dbReference type="GO" id="GO:0009451">
    <property type="term" value="P:RNA modification"/>
    <property type="evidence" value="ECO:0007669"/>
    <property type="project" value="InterPro"/>
</dbReference>
<accession>A0A9D5C7F5</accession>
<dbReference type="PROSITE" id="PS51375">
    <property type="entry name" value="PPR"/>
    <property type="match status" value="7"/>
</dbReference>
<feature type="repeat" description="PPR" evidence="3">
    <location>
        <begin position="238"/>
        <end position="272"/>
    </location>
</feature>
<dbReference type="OrthoDB" id="1934782at2759"/>
<evidence type="ECO:0000256" key="3">
    <source>
        <dbReference type="PROSITE-ProRule" id="PRU00708"/>
    </source>
</evidence>
<dbReference type="FunFam" id="1.25.40.10:FF:000280">
    <property type="entry name" value="Pentatricopeptide repeat-containing protein"/>
    <property type="match status" value="1"/>
</dbReference>
<dbReference type="PANTHER" id="PTHR47926:SF441">
    <property type="entry name" value="PENTATRICOPEPTIDE REPEAT-CONTAINING PROTEIN"/>
    <property type="match status" value="1"/>
</dbReference>
<dbReference type="FunFam" id="1.25.40.10:FF:000031">
    <property type="entry name" value="Pentatricopeptide repeat-containing protein mitochondrial"/>
    <property type="match status" value="1"/>
</dbReference>
<gene>
    <name evidence="4" type="ORF">J5N97_024472</name>
</gene>
<organism evidence="4 5">
    <name type="scientific">Dioscorea zingiberensis</name>
    <dbReference type="NCBI Taxonomy" id="325984"/>
    <lineage>
        <taxon>Eukaryota</taxon>
        <taxon>Viridiplantae</taxon>
        <taxon>Streptophyta</taxon>
        <taxon>Embryophyta</taxon>
        <taxon>Tracheophyta</taxon>
        <taxon>Spermatophyta</taxon>
        <taxon>Magnoliopsida</taxon>
        <taxon>Liliopsida</taxon>
        <taxon>Dioscoreales</taxon>
        <taxon>Dioscoreaceae</taxon>
        <taxon>Dioscorea</taxon>
    </lineage>
</organism>
<dbReference type="InterPro" id="IPR011990">
    <property type="entry name" value="TPR-like_helical_dom_sf"/>
</dbReference>
<dbReference type="FunFam" id="1.25.40.10:FF:000073">
    <property type="entry name" value="Pentatricopeptide repeat-containing protein chloroplastic"/>
    <property type="match status" value="1"/>
</dbReference>
<dbReference type="Pfam" id="PF01535">
    <property type="entry name" value="PPR"/>
    <property type="match status" value="7"/>
</dbReference>
<protein>
    <recommendedName>
        <fullName evidence="6">Pentatricopeptide repeat-containing protein</fullName>
    </recommendedName>
</protein>
<dbReference type="GO" id="GO:0003723">
    <property type="term" value="F:RNA binding"/>
    <property type="evidence" value="ECO:0007669"/>
    <property type="project" value="InterPro"/>
</dbReference>
<dbReference type="Pfam" id="PF13812">
    <property type="entry name" value="PPR_3"/>
    <property type="match status" value="1"/>
</dbReference>
<dbReference type="InterPro" id="IPR046960">
    <property type="entry name" value="PPR_At4g14850-like_plant"/>
</dbReference>
<comment type="caution">
    <text evidence="4">The sequence shown here is derived from an EMBL/GenBank/DDBJ whole genome shotgun (WGS) entry which is preliminary data.</text>
</comment>
<dbReference type="AlphaFoldDB" id="A0A9D5C7F5"/>
<dbReference type="InterPro" id="IPR046848">
    <property type="entry name" value="E_motif"/>
</dbReference>
<sequence>MHASIRSIENLFHSPKPSRFSISSCSSLLLIPSSSSSSTWDHNPAAQVNAVLSDPRSYTNLIVSYSKRAASLRARNLFDETPERTRTLQHCKAIHSRVLNFGFWFGGSLGNALVDLYAKCGELVYARKTFDLLAERDAPAWNSILSAHARWNTPEDVICVFREMRCSGRVPDQFSLAIALSACARLVALDYGRCIHCDVVKLGFRLSSHCEAALIDMYAKCDHVIDARLVFDGVQCPDVISWTTMIAGYARIGLSEEAFELFSRMRNLGVTPDQVTFVTVIAVCLSLGKLEDARSLFMQVPSPNGVAWNSIITGYAQNGLENEALDLFREMRREGVKPTRSTLGSVLSAIANLMAIDQGQIVHSEAIRLGLDSNVFVVSSLINMYAKCFRIEDARNVFNSFADRNIVIWNVMLGGYIQNGKPNKVTELFQEMKRADFQPDEFSFVSAFGACAMLENLDLGRQLHSAIVKGNFEESLYVGNAVVDMYAKCGALNDAKHQFGFITDRDIISWNALIVGFVHNEEEDEALSMFRRMRLEKEVLDEVSFASIISACTNIQALEVGKQMHCLSIKSNLYSNVSVGSSLIDLYAKHGKMEAAKQVFQQMPEQSVVPRNILITGHVQKSNEEEAVNLFRQIQMDGLEPSRISFASILPAFSGPLGLGMGNQVHSHILKSGLLYNDEFLGISLLGMYLKCKALEDANRLFLEMPDSKSLVLWTSLISGHIQNGYSEDGLLIFHNMLSNHNIIPDEATFCTVLKACSDLADLRVGKMIHGFIIQTGFGSYEYTSSALIDMYSKCGDVNNSFMVFEELKNKQDVISWNSMLVGYAKNGYAREALMLFQQMQQLQVKPDDITFLGVLTACSHGGLVAEGRDLFNSMVNKHRIPPRTDHYACIIDLLGRSGYLKEAEEFINKLPFEPDGVIWATMLSACRIHGDGIRAQHAAEKLIKLEPHNSSPYVMLSNVCAASGNWVGAKMVRETMRERGVRKSPGCSWIVLGKKTNLFIAGDQMHPDACEIHAALKDLTVLMKDEGYVAEVELLQIDECTHVAM</sequence>
<evidence type="ECO:0008006" key="6">
    <source>
        <dbReference type="Google" id="ProtNLM"/>
    </source>
</evidence>
<feature type="repeat" description="PPR" evidence="3">
    <location>
        <begin position="137"/>
        <end position="171"/>
    </location>
</feature>
<feature type="repeat" description="PPR" evidence="3">
    <location>
        <begin position="813"/>
        <end position="847"/>
    </location>
</feature>
<name>A0A9D5C7F5_9LILI</name>
<dbReference type="FunFam" id="1.25.40.10:FF:000453">
    <property type="entry name" value="Pentatricopeptide repeat-containing protein mitochondrial"/>
    <property type="match status" value="1"/>
</dbReference>
<evidence type="ECO:0000256" key="2">
    <source>
        <dbReference type="ARBA" id="ARBA00061659"/>
    </source>
</evidence>
<evidence type="ECO:0000256" key="1">
    <source>
        <dbReference type="ARBA" id="ARBA00022737"/>
    </source>
</evidence>
<proteinExistence type="inferred from homology"/>
<comment type="similarity">
    <text evidence="2">Belongs to the PPR family. PCMP-E subfamily.</text>
</comment>
<dbReference type="PANTHER" id="PTHR47926">
    <property type="entry name" value="PENTATRICOPEPTIDE REPEAT-CONTAINING PROTEIN"/>
    <property type="match status" value="1"/>
</dbReference>
<dbReference type="SUPFAM" id="SSF48452">
    <property type="entry name" value="TPR-like"/>
    <property type="match status" value="1"/>
</dbReference>
<dbReference type="EMBL" id="JAGGNH010000007">
    <property type="protein sequence ID" value="KAJ0967555.1"/>
    <property type="molecule type" value="Genomic_DNA"/>
</dbReference>
<keyword evidence="1" id="KW-0677">Repeat</keyword>
<dbReference type="Pfam" id="PF20431">
    <property type="entry name" value="E_motif"/>
    <property type="match status" value="1"/>
</dbReference>
<dbReference type="Pfam" id="PF13041">
    <property type="entry name" value="PPR_2"/>
    <property type="match status" value="4"/>
</dbReference>
<dbReference type="InterPro" id="IPR002885">
    <property type="entry name" value="PPR_rpt"/>
</dbReference>
<dbReference type="FunFam" id="1.25.40.10:FF:000344">
    <property type="entry name" value="Pentatricopeptide repeat-containing protein"/>
    <property type="match status" value="1"/>
</dbReference>
<reference evidence="4" key="2">
    <citation type="journal article" date="2022" name="Hortic Res">
        <title>The genome of Dioscorea zingiberensis sheds light on the biosynthesis, origin and evolution of the medicinally important diosgenin saponins.</title>
        <authorList>
            <person name="Li Y."/>
            <person name="Tan C."/>
            <person name="Li Z."/>
            <person name="Guo J."/>
            <person name="Li S."/>
            <person name="Chen X."/>
            <person name="Wang C."/>
            <person name="Dai X."/>
            <person name="Yang H."/>
            <person name="Song W."/>
            <person name="Hou L."/>
            <person name="Xu J."/>
            <person name="Tong Z."/>
            <person name="Xu A."/>
            <person name="Yuan X."/>
            <person name="Wang W."/>
            <person name="Yang Q."/>
            <person name="Chen L."/>
            <person name="Sun Z."/>
            <person name="Wang K."/>
            <person name="Pan B."/>
            <person name="Chen J."/>
            <person name="Bao Y."/>
            <person name="Liu F."/>
            <person name="Qi X."/>
            <person name="Gang D.R."/>
            <person name="Wen J."/>
            <person name="Li J."/>
        </authorList>
    </citation>
    <scope>NUCLEOTIDE SEQUENCE</scope>
    <source>
        <strain evidence="4">Dzin_1.0</strain>
    </source>
</reference>
<dbReference type="Gene3D" id="1.25.40.10">
    <property type="entry name" value="Tetratricopeptide repeat domain"/>
    <property type="match status" value="7"/>
</dbReference>
<feature type="repeat" description="PPR" evidence="3">
    <location>
        <begin position="304"/>
        <end position="338"/>
    </location>
</feature>
<dbReference type="Proteomes" id="UP001085076">
    <property type="component" value="Miscellaneous, Linkage group lg07"/>
</dbReference>
<feature type="repeat" description="PPR" evidence="3">
    <location>
        <begin position="506"/>
        <end position="540"/>
    </location>
</feature>
<evidence type="ECO:0000313" key="4">
    <source>
        <dbReference type="EMBL" id="KAJ0967555.1"/>
    </source>
</evidence>
<feature type="repeat" description="PPR" evidence="3">
    <location>
        <begin position="576"/>
        <end position="610"/>
    </location>
</feature>
<keyword evidence="5" id="KW-1185">Reference proteome</keyword>
<evidence type="ECO:0000313" key="5">
    <source>
        <dbReference type="Proteomes" id="UP001085076"/>
    </source>
</evidence>
<feature type="repeat" description="PPR" evidence="3">
    <location>
        <begin position="405"/>
        <end position="439"/>
    </location>
</feature>